<feature type="disulfide bond" description="Redox-active" evidence="3">
    <location>
        <begin position="94"/>
        <end position="98"/>
    </location>
</feature>
<dbReference type="SUPFAM" id="SSF52833">
    <property type="entry name" value="Thioredoxin-like"/>
    <property type="match status" value="1"/>
</dbReference>
<dbReference type="EMBL" id="PXXU01000043">
    <property type="protein sequence ID" value="PSJ16586.1"/>
    <property type="molecule type" value="Genomic_DNA"/>
</dbReference>
<dbReference type="CDD" id="cd02968">
    <property type="entry name" value="SCO"/>
    <property type="match status" value="1"/>
</dbReference>
<keyword evidence="4" id="KW-0472">Membrane</keyword>
<accession>A0A2P7NSZ3</accession>
<dbReference type="GO" id="GO:0046872">
    <property type="term" value="F:metal ion binding"/>
    <property type="evidence" value="ECO:0007669"/>
    <property type="project" value="UniProtKB-KW"/>
</dbReference>
<reference evidence="5 6" key="1">
    <citation type="submission" date="2018-03" db="EMBL/GenBank/DDBJ databases">
        <title>Draft genome of Nitrosomonas supralitoralis APG5.</title>
        <authorList>
            <person name="Urakawa H."/>
            <person name="Lopez J.V."/>
        </authorList>
    </citation>
    <scope>NUCLEOTIDE SEQUENCE [LARGE SCALE GENOMIC DNA]</scope>
    <source>
        <strain evidence="5 6">APG5</strain>
    </source>
</reference>
<evidence type="ECO:0000313" key="5">
    <source>
        <dbReference type="EMBL" id="PSJ16586.1"/>
    </source>
</evidence>
<feature type="transmembrane region" description="Helical" evidence="4">
    <location>
        <begin position="14"/>
        <end position="32"/>
    </location>
</feature>
<keyword evidence="2" id="KW-0186">Copper</keyword>
<name>A0A2P7NSZ3_9PROT</name>
<comment type="similarity">
    <text evidence="1">Belongs to the SCO1/2 family.</text>
</comment>
<keyword evidence="3" id="KW-1015">Disulfide bond</keyword>
<dbReference type="RefSeq" id="WP_106707608.1">
    <property type="nucleotide sequence ID" value="NZ_PXXU01000043.1"/>
</dbReference>
<evidence type="ECO:0000256" key="3">
    <source>
        <dbReference type="PIRSR" id="PIRSR603782-2"/>
    </source>
</evidence>
<keyword evidence="2" id="KW-0479">Metal-binding</keyword>
<proteinExistence type="inferred from homology"/>
<dbReference type="InterPro" id="IPR003782">
    <property type="entry name" value="SCO1/SenC"/>
</dbReference>
<feature type="binding site" evidence="2">
    <location>
        <position position="94"/>
    </location>
    <ligand>
        <name>Cu cation</name>
        <dbReference type="ChEBI" id="CHEBI:23378"/>
    </ligand>
</feature>
<dbReference type="Gene3D" id="3.40.30.10">
    <property type="entry name" value="Glutaredoxin"/>
    <property type="match status" value="1"/>
</dbReference>
<dbReference type="InterPro" id="IPR036249">
    <property type="entry name" value="Thioredoxin-like_sf"/>
</dbReference>
<evidence type="ECO:0000313" key="6">
    <source>
        <dbReference type="Proteomes" id="UP000241912"/>
    </source>
</evidence>
<evidence type="ECO:0000256" key="4">
    <source>
        <dbReference type="SAM" id="Phobius"/>
    </source>
</evidence>
<organism evidence="5 6">
    <name type="scientific">Nitrosomonas supralitoralis</name>
    <dbReference type="NCBI Taxonomy" id="2116706"/>
    <lineage>
        <taxon>Bacteria</taxon>
        <taxon>Pseudomonadati</taxon>
        <taxon>Pseudomonadota</taxon>
        <taxon>Betaproteobacteria</taxon>
        <taxon>Nitrosomonadales</taxon>
        <taxon>Nitrosomonadaceae</taxon>
        <taxon>Nitrosomonas</taxon>
    </lineage>
</organism>
<dbReference type="AlphaFoldDB" id="A0A2P7NSZ3"/>
<keyword evidence="4" id="KW-1133">Transmembrane helix</keyword>
<dbReference type="PANTHER" id="PTHR12151:SF5">
    <property type="entry name" value="AT19154P"/>
    <property type="match status" value="1"/>
</dbReference>
<dbReference type="PANTHER" id="PTHR12151">
    <property type="entry name" value="ELECTRON TRANSPORT PROTIN SCO1/SENC FAMILY MEMBER"/>
    <property type="match status" value="1"/>
</dbReference>
<comment type="caution">
    <text evidence="5">The sequence shown here is derived from an EMBL/GenBank/DDBJ whole genome shotgun (WGS) entry which is preliminary data.</text>
</comment>
<protein>
    <submittedName>
        <fullName evidence="5">SCO family protein</fullName>
    </submittedName>
</protein>
<evidence type="ECO:0000256" key="2">
    <source>
        <dbReference type="PIRSR" id="PIRSR603782-1"/>
    </source>
</evidence>
<feature type="binding site" evidence="2">
    <location>
        <position position="98"/>
    </location>
    <ligand>
        <name>Cu cation</name>
        <dbReference type="ChEBI" id="CHEBI:23378"/>
    </ligand>
</feature>
<keyword evidence="4" id="KW-0812">Transmembrane</keyword>
<keyword evidence="6" id="KW-1185">Reference proteome</keyword>
<evidence type="ECO:0000256" key="1">
    <source>
        <dbReference type="ARBA" id="ARBA00010996"/>
    </source>
</evidence>
<gene>
    <name evidence="5" type="ORF">C7H79_12575</name>
</gene>
<dbReference type="OrthoDB" id="8550465at2"/>
<sequence length="233" mass="26552">MNKDIEPVNSRREILAGMGLAVLGLVGLNSAWKKLGFEERKSTVNPNISKYRPTDSDTQFPNVTLYTHDGEAVKFYDDLIRDKVVAINMMYSQCSGICPKSTANLLQVRKLLGERAGRDVFMYSITLDPVRDTPKMLRQYAERYGIEDGWKFLTGATEDIELVRYRLGFYDPEEDLDNIKENHTGMVRIGNDERNRWSMAPTLSDPEQIMSTINHLDPKAVHTAVHTLQSMYA</sequence>
<dbReference type="Proteomes" id="UP000241912">
    <property type="component" value="Unassembled WGS sequence"/>
</dbReference>
<dbReference type="Pfam" id="PF02630">
    <property type="entry name" value="SCO1-SenC"/>
    <property type="match status" value="1"/>
</dbReference>